<feature type="transmembrane region" description="Helical" evidence="1">
    <location>
        <begin position="5"/>
        <end position="25"/>
    </location>
</feature>
<evidence type="ECO:0000256" key="1">
    <source>
        <dbReference type="SAM" id="Phobius"/>
    </source>
</evidence>
<comment type="caution">
    <text evidence="3">The sequence shown here is derived from an EMBL/GenBank/DDBJ whole genome shotgun (WGS) entry which is preliminary data.</text>
</comment>
<dbReference type="Pfam" id="PF14827">
    <property type="entry name" value="dCache_3"/>
    <property type="match status" value="1"/>
</dbReference>
<gene>
    <name evidence="3" type="ORF">NYG85_06325</name>
</gene>
<evidence type="ECO:0000313" key="4">
    <source>
        <dbReference type="Proteomes" id="UP001173801"/>
    </source>
</evidence>
<keyword evidence="1" id="KW-1133">Transmembrane helix</keyword>
<keyword evidence="4" id="KW-1185">Reference proteome</keyword>
<reference evidence="3" key="2">
    <citation type="journal article" date="2023" name="Microorganisms">
        <title>Isolation and Genomic Characteristics of Cat-Borne Campylobacter felis sp. nov. and Sheep-Borne Campylobacter ovis sp. nov.</title>
        <authorList>
            <person name="Wang H."/>
            <person name="Li Y."/>
            <person name="Gu Y."/>
            <person name="Zhou G."/>
            <person name="Chen X."/>
            <person name="Zhang X."/>
            <person name="Shao Z."/>
            <person name="Zhang J."/>
            <person name="Zhang M."/>
        </authorList>
    </citation>
    <scope>NUCLEOTIDE SEQUENCE</scope>
    <source>
        <strain evidence="3">PS10</strain>
    </source>
</reference>
<reference evidence="3" key="1">
    <citation type="submission" date="2022-08" db="EMBL/GenBank/DDBJ databases">
        <authorList>
            <person name="Wang H."/>
        </authorList>
    </citation>
    <scope>NUCLEOTIDE SEQUENCE</scope>
    <source>
        <strain evidence="3">PS10</strain>
    </source>
</reference>
<name>A0ABT7HQ83_9BACT</name>
<dbReference type="EMBL" id="JANURM010000006">
    <property type="protein sequence ID" value="MDL0088989.1"/>
    <property type="molecule type" value="Genomic_DNA"/>
</dbReference>
<proteinExistence type="predicted"/>
<sequence length="291" mass="33909">MKRRIFVVCVASFFVFLLALIAFFYKSYTNERELNSVKIFFDYQIKQLHKNIDDQKLSSMALAVLLGQNDRVQECFNKEREVCIKNINEIVENLSQVLMYKNIKIHIHTNDLRSYLRHWSPQNYGDSLSSFRYLLLEADKHKKPVTGIESGVGGTFIRAVSNVTKGSLKLGTIEVMLDFDHVSRFFKDQGIDLFVLLDKDLIYSQQKREADNLLPNYYVVNFASANLNLLPILKDFDLKSSDFFNYKTHFFASSPLIDANQKRIGYFVLHVNKNIKEQNVLQEYLLLNSLF</sequence>
<dbReference type="InterPro" id="IPR029150">
    <property type="entry name" value="dCache_3"/>
</dbReference>
<organism evidence="3 4">
    <name type="scientific">Campylobacter gastrosuis</name>
    <dbReference type="NCBI Taxonomy" id="2974576"/>
    <lineage>
        <taxon>Bacteria</taxon>
        <taxon>Pseudomonadati</taxon>
        <taxon>Campylobacterota</taxon>
        <taxon>Epsilonproteobacteria</taxon>
        <taxon>Campylobacterales</taxon>
        <taxon>Campylobacteraceae</taxon>
        <taxon>Campylobacter</taxon>
    </lineage>
</organism>
<keyword evidence="1" id="KW-0472">Membrane</keyword>
<evidence type="ECO:0000259" key="2">
    <source>
        <dbReference type="Pfam" id="PF14827"/>
    </source>
</evidence>
<dbReference type="RefSeq" id="WP_284937647.1">
    <property type="nucleotide sequence ID" value="NZ_JANURM010000006.1"/>
</dbReference>
<accession>A0ABT7HQ83</accession>
<feature type="domain" description="Double Cache" evidence="2">
    <location>
        <begin position="46"/>
        <end position="271"/>
    </location>
</feature>
<evidence type="ECO:0000313" key="3">
    <source>
        <dbReference type="EMBL" id="MDL0088989.1"/>
    </source>
</evidence>
<protein>
    <submittedName>
        <fullName evidence="3">Chemotaxis protein</fullName>
    </submittedName>
</protein>
<dbReference type="Proteomes" id="UP001173801">
    <property type="component" value="Unassembled WGS sequence"/>
</dbReference>
<keyword evidence="1" id="KW-0812">Transmembrane</keyword>